<dbReference type="Gene3D" id="1.10.10.10">
    <property type="entry name" value="Winged helix-like DNA-binding domain superfamily/Winged helix DNA-binding domain"/>
    <property type="match status" value="1"/>
</dbReference>
<dbReference type="CDD" id="cd00383">
    <property type="entry name" value="trans_reg_C"/>
    <property type="match status" value="1"/>
</dbReference>
<dbReference type="PROSITE" id="PS51755">
    <property type="entry name" value="OMPR_PHOB"/>
    <property type="match status" value="1"/>
</dbReference>
<dbReference type="KEGG" id="pphe:PP2015_1464"/>
<dbReference type="PANTHER" id="PTHR36842">
    <property type="entry name" value="PROTEIN TOLB HOMOLOG"/>
    <property type="match status" value="1"/>
</dbReference>
<dbReference type="GO" id="GO:0003677">
    <property type="term" value="F:DNA binding"/>
    <property type="evidence" value="ECO:0007669"/>
    <property type="project" value="UniProtKB-UniRule"/>
</dbReference>
<evidence type="ECO:0000256" key="4">
    <source>
        <dbReference type="SAM" id="Phobius"/>
    </source>
</evidence>
<organism evidence="6 7">
    <name type="scientific">Pseudoalteromonas phenolica</name>
    <dbReference type="NCBI Taxonomy" id="161398"/>
    <lineage>
        <taxon>Bacteria</taxon>
        <taxon>Pseudomonadati</taxon>
        <taxon>Pseudomonadota</taxon>
        <taxon>Gammaproteobacteria</taxon>
        <taxon>Alteromonadales</taxon>
        <taxon>Pseudoalteromonadaceae</taxon>
        <taxon>Pseudoalteromonas</taxon>
    </lineage>
</organism>
<sequence>MDSSYKNLPKKISINEFRVDFGTGQISTDTKIEVIEPKVMDLLRVLCGAPKQVHRAEVLFEKVWPRSIYSPNSVRRNIALLRQALSDEDKTLIKTHPKRGYSLEASIKLIDSANGETEQQGSSLEVQKSALLKIKPSNLALICLILCIVAVSSVVLFKPQKSKIQLLNLSPITSSNDKERYMQVSPDGRYMAYIQSGLSQRGPSQRRLLLKDLVTQKEWPLSQNAKAYTYLAWDVHLNSIVYSSKEQNNISFNRILLDAQRKPVSEQILFQRQDITWNSVFFIDDKQNLYYLANNNSSEHSRNASLYKHNLNTGLSETILSPNDDYKPYKISLSPTQSRLAILGFNKHGISELKSLELNSRRITSIAEIDHNWHFLSWFENENALLLSNGSQLKQLNLSGDITTLDYKSYNFLVYPQIVKSKLYFIEAKSDQDILKTDLHTLAGPKKVVDSNTVDMNPSLSPDETRIAYVSLKNGLPQIFIKHNSTGQERLVFNNEDNEYALTQAFWDKEGKRLVSSINNKPFIIHLEEKHHSLQWLDKIIGVPKAWYQHSDEILFVDKGTHTDNLNRFNLNTEVSQSLNIELAKKQVFLDNNDNLLSFESGEIFNHGNNTSLLSNQGTIKRLYPQKDGFYYLKGQGQRFQLAYYRFQQPDQSGEVLDNDVQIFCAEFCNQISEIKGNTILLKDSKNSADILRLELKKTF</sequence>
<feature type="DNA-binding region" description="OmpR/PhoB-type" evidence="3">
    <location>
        <begin position="9"/>
        <end position="105"/>
    </location>
</feature>
<dbReference type="InterPro" id="IPR001867">
    <property type="entry name" value="OmpR/PhoB-type_DNA-bd"/>
</dbReference>
<dbReference type="SMART" id="SM00862">
    <property type="entry name" value="Trans_reg_C"/>
    <property type="match status" value="1"/>
</dbReference>
<comment type="similarity">
    <text evidence="1">Belongs to the TolB family.</text>
</comment>
<dbReference type="GO" id="GO:0006355">
    <property type="term" value="P:regulation of DNA-templated transcription"/>
    <property type="evidence" value="ECO:0007669"/>
    <property type="project" value="InterPro"/>
</dbReference>
<keyword evidence="4" id="KW-1133">Transmembrane helix</keyword>
<accession>A0A0S2K0P7</accession>
<dbReference type="InterPro" id="IPR011042">
    <property type="entry name" value="6-blade_b-propeller_TolB-like"/>
</dbReference>
<feature type="domain" description="OmpR/PhoB-type" evidence="5">
    <location>
        <begin position="9"/>
        <end position="105"/>
    </location>
</feature>
<evidence type="ECO:0000259" key="5">
    <source>
        <dbReference type="PROSITE" id="PS51755"/>
    </source>
</evidence>
<dbReference type="Pfam" id="PF00486">
    <property type="entry name" value="Trans_reg_C"/>
    <property type="match status" value="1"/>
</dbReference>
<dbReference type="Pfam" id="PF07676">
    <property type="entry name" value="PD40"/>
    <property type="match status" value="1"/>
</dbReference>
<evidence type="ECO:0000313" key="7">
    <source>
        <dbReference type="Proteomes" id="UP000061457"/>
    </source>
</evidence>
<dbReference type="GO" id="GO:0000160">
    <property type="term" value="P:phosphorelay signal transduction system"/>
    <property type="evidence" value="ECO:0007669"/>
    <property type="project" value="InterPro"/>
</dbReference>
<evidence type="ECO:0000256" key="1">
    <source>
        <dbReference type="ARBA" id="ARBA00009820"/>
    </source>
</evidence>
<evidence type="ECO:0000256" key="3">
    <source>
        <dbReference type="PROSITE-ProRule" id="PRU01091"/>
    </source>
</evidence>
<gene>
    <name evidence="6" type="ORF">PP2015_1464</name>
</gene>
<keyword evidence="7" id="KW-1185">Reference proteome</keyword>
<dbReference type="RefSeq" id="WP_058029658.1">
    <property type="nucleotide sequence ID" value="NZ_CP013187.1"/>
</dbReference>
<dbReference type="PANTHER" id="PTHR36842:SF1">
    <property type="entry name" value="PROTEIN TOLB"/>
    <property type="match status" value="1"/>
</dbReference>
<name>A0A0S2K0P7_9GAMM</name>
<keyword evidence="2 3" id="KW-0238">DNA-binding</keyword>
<proteinExistence type="inferred from homology"/>
<dbReference type="InterPro" id="IPR036388">
    <property type="entry name" value="WH-like_DNA-bd_sf"/>
</dbReference>
<reference evidence="7" key="1">
    <citation type="submission" date="2015-11" db="EMBL/GenBank/DDBJ databases">
        <authorList>
            <person name="Kim K.M."/>
        </authorList>
    </citation>
    <scope>NUCLEOTIDE SEQUENCE [LARGE SCALE GENOMIC DNA]</scope>
    <source>
        <strain evidence="7">KCTC 12086</strain>
    </source>
</reference>
<dbReference type="OrthoDB" id="9781927at2"/>
<dbReference type="STRING" id="161398.PP2015_1464"/>
<dbReference type="InterPro" id="IPR011659">
    <property type="entry name" value="WD40"/>
</dbReference>
<dbReference type="EMBL" id="CP013187">
    <property type="protein sequence ID" value="ALO41968.1"/>
    <property type="molecule type" value="Genomic_DNA"/>
</dbReference>
<protein>
    <submittedName>
        <fullName evidence="6">HTH/TolB-like domain-containing protein</fullName>
    </submittedName>
</protein>
<feature type="transmembrane region" description="Helical" evidence="4">
    <location>
        <begin position="138"/>
        <end position="157"/>
    </location>
</feature>
<dbReference type="Proteomes" id="UP000061457">
    <property type="component" value="Chromosome I"/>
</dbReference>
<dbReference type="SUPFAM" id="SSF46894">
    <property type="entry name" value="C-terminal effector domain of the bipartite response regulators"/>
    <property type="match status" value="1"/>
</dbReference>
<dbReference type="InterPro" id="IPR016032">
    <property type="entry name" value="Sig_transdc_resp-reg_C-effctor"/>
</dbReference>
<dbReference type="PATRIC" id="fig|161398.10.peg.1488"/>
<keyword evidence="4" id="KW-0812">Transmembrane</keyword>
<dbReference type="Gene3D" id="2.120.10.30">
    <property type="entry name" value="TolB, C-terminal domain"/>
    <property type="match status" value="2"/>
</dbReference>
<dbReference type="SUPFAM" id="SSF82171">
    <property type="entry name" value="DPP6 N-terminal domain-like"/>
    <property type="match status" value="1"/>
</dbReference>
<evidence type="ECO:0000256" key="2">
    <source>
        <dbReference type="ARBA" id="ARBA00023125"/>
    </source>
</evidence>
<keyword evidence="4" id="KW-0472">Membrane</keyword>
<dbReference type="AlphaFoldDB" id="A0A0S2K0P7"/>
<evidence type="ECO:0000313" key="6">
    <source>
        <dbReference type="EMBL" id="ALO41968.1"/>
    </source>
</evidence>